<dbReference type="Proteomes" id="UP001055105">
    <property type="component" value="Unassembled WGS sequence"/>
</dbReference>
<evidence type="ECO:0000256" key="1">
    <source>
        <dbReference type="SAM" id="SignalP"/>
    </source>
</evidence>
<comment type="caution">
    <text evidence="2">The sequence shown here is derived from an EMBL/GenBank/DDBJ whole genome shotgun (WGS) entry which is preliminary data.</text>
</comment>
<name>A0AA37NZ56_9BACT</name>
<dbReference type="EMBL" id="BQOL01000001">
    <property type="protein sequence ID" value="GKI18085.1"/>
    <property type="molecule type" value="Genomic_DNA"/>
</dbReference>
<keyword evidence="1" id="KW-0732">Signal</keyword>
<dbReference type="AlphaFoldDB" id="A0AA37NZ56"/>
<gene>
    <name evidence="2" type="ORF">CE91St16_09930</name>
</gene>
<protein>
    <submittedName>
        <fullName evidence="2">DUF5119 domain-containing protein</fullName>
    </submittedName>
</protein>
<dbReference type="PROSITE" id="PS51257">
    <property type="entry name" value="PROKAR_LIPOPROTEIN"/>
    <property type="match status" value="1"/>
</dbReference>
<sequence length="315" mass="35305">MKRIMRFWTLLALLAMTACEHKELCYEHPHVGFVRVLFDWSQLPGANPECMYVRFFPEEGGRPVQYEFTGRDGGTVQLSPGNYRIICHNGDMESTHARNTEQYDTFEFYTPQESLFAPLNRSSSNVPRADGTETQQVVRTPEYLYGDCCGELTLRRNETTTVTLTPTERVCTYTVEIRNVENMDKVVQISGTLSGMAGAYCLVADALRDAPCILPFEFRKADATTVEAHFHTFGHCPEPAVPHKIVVYGIMTRGAQQYQVYGDAEDVVTPQIHGAADPHRVHIVLDGLRFTDDAPGGGMNPSVDDWGSVEIEIPM</sequence>
<organism evidence="2 3">
    <name type="scientific">Alistipes finegoldii</name>
    <dbReference type="NCBI Taxonomy" id="214856"/>
    <lineage>
        <taxon>Bacteria</taxon>
        <taxon>Pseudomonadati</taxon>
        <taxon>Bacteroidota</taxon>
        <taxon>Bacteroidia</taxon>
        <taxon>Bacteroidales</taxon>
        <taxon>Rikenellaceae</taxon>
        <taxon>Alistipes</taxon>
    </lineage>
</organism>
<evidence type="ECO:0000313" key="2">
    <source>
        <dbReference type="EMBL" id="GKI18085.1"/>
    </source>
</evidence>
<proteinExistence type="predicted"/>
<dbReference type="RefSeq" id="WP_244076175.1">
    <property type="nucleotide sequence ID" value="NZ_AP025581.1"/>
</dbReference>
<feature type="signal peptide" evidence="1">
    <location>
        <begin position="1"/>
        <end position="17"/>
    </location>
</feature>
<reference evidence="2" key="1">
    <citation type="submission" date="2022-01" db="EMBL/GenBank/DDBJ databases">
        <title>Novel bile acid biosynthetic pathways are enriched in the microbiome of centenarians.</title>
        <authorList>
            <person name="Sato Y."/>
            <person name="Atarashi K."/>
            <person name="Plichta R.D."/>
            <person name="Arai Y."/>
            <person name="Sasajima S."/>
            <person name="Kearney M.S."/>
            <person name="Suda W."/>
            <person name="Takeshita K."/>
            <person name="Sasaki T."/>
            <person name="Okamoto S."/>
            <person name="Skelly N.A."/>
            <person name="Okamura Y."/>
            <person name="Vlamakis H."/>
            <person name="Li Y."/>
            <person name="Tanoue T."/>
            <person name="Takei H."/>
            <person name="Nittono H."/>
            <person name="Narushima S."/>
            <person name="Irie J."/>
            <person name="Itoh H."/>
            <person name="Moriya K."/>
            <person name="Sugiura Y."/>
            <person name="Suematsu M."/>
            <person name="Moritoki N."/>
            <person name="Shibata S."/>
            <person name="Littman R.D."/>
            <person name="Fischbach A.M."/>
            <person name="Uwamino Y."/>
            <person name="Inoue T."/>
            <person name="Honda A."/>
            <person name="Hattori M."/>
            <person name="Murai T."/>
            <person name="Xavier J.R."/>
            <person name="Hirose N."/>
            <person name="Honda K."/>
        </authorList>
    </citation>
    <scope>NUCLEOTIDE SEQUENCE</scope>
    <source>
        <strain evidence="2">CE91-St16</strain>
    </source>
</reference>
<accession>A0AA37NZ56</accession>
<dbReference type="Pfam" id="PF17145">
    <property type="entry name" value="DUF5119"/>
    <property type="match status" value="1"/>
</dbReference>
<evidence type="ECO:0000313" key="3">
    <source>
        <dbReference type="Proteomes" id="UP001055105"/>
    </source>
</evidence>
<feature type="chain" id="PRO_5041440670" evidence="1">
    <location>
        <begin position="18"/>
        <end position="315"/>
    </location>
</feature>
<dbReference type="InterPro" id="IPR033410">
    <property type="entry name" value="DUF5119"/>
</dbReference>